<evidence type="ECO:0000256" key="6">
    <source>
        <dbReference type="SAM" id="MobiDB-lite"/>
    </source>
</evidence>
<sequence>MMSQRQLPCTTGEYPEKKGFGPYARQVCGIKNNYTLLTERLKCWHCERMRKGSRVNKTDTDADSEDEDEDSSQQGQQYTWLASSPKILMNLAPATRSMFPAILCGKRAIDRGVVTLLSDRLNSVSMTKVKRLLQQGHDEWYLERRGLYQTLLYEAHTAGSASSQKSILSLVKADGTYTAPIPQSVLPSARVLRRSHMIMEIERIPMYRASILSVTGEILYIDGTKKILKKIYGDGRGTSQYVTSVLNEWGQFLTTVVVASESEDCYRRLAKGLVARFLRAKAPPPKVLYADNNCCREHGPSVYETLFHDWVEEGTVVRLDIRHWLHRWDKAVIKQTHAKYPAFMSALAGAVLAYNMDDMMLLVQAVRNGNPDLYSSHSDEEMIRFVKPHQIKTYVRRVTRGVEETASVVEAIIAEFGGAAGLDIDGIHLFKTAEAVDNHWATASKHLSCMQDPPGIQLYVAVKDVVLNGVRLTKYKCRRGSNSLEGLHSHLYNAIPSQRCGIMPFQVYLISFAVQWNSNMESLRVAGGEGRQTTCMDARQVQLLNQQAEVLFGKEHLVEPNFVAPLPYPDKYNSPDEEELLGIEYALCQSTDFSAVRYYAEKVEEEQSREVEESDEDGHVESEDESEDEGVDVSEEEHMDTVSSQHVSLTKVEQVEEEESPALQDVMMTPRGKLRGMIVKATGALLDHDKTAAGFVKEYESRWGYTLFGRCLGTDTPENRARQKTKFGWARYAQAAQVTQETRLLYLVIKMLKNRPPASTCLSPTKAVTKIKAQYQRIVDRVRDDPDLSKLSIPLPNINAKSISNFLQKEEKRANYLATAVPRVKDHRRVLCDYPMPEAPTLPASIPVPPRPQVQYANLEHHAGERRGAKRRLEVKRPTEEGSRPIQPKPATYIPPRVAAAPVLIVVPQQPQAPSMLLPAPSTSYSQVSAGFRPVAPPPVLPSKPVKPHRSLKPCGACQVPNCGGQRKRYTPHKEKLFGSSQKIFTYCPSTRKSLTVPVSFACLSMDKGQEKCTICGRSFSYKSNLTRHMKTHFTKENKCDVCGRTFTQQYQLKAHLKQHQYPKIPQYRPGQARLSYSDEAKKVAEQVASSAGVSIDPTWLNPEKAEAEARKSGGEVWRAQIVCTFGMYAGQSFKWLLENDVGWVVWLLSQYILKGEQNDLLKWQKTQLLEFVKEFPSVTYELDKKLEKEKQKEERKTLMAAPEQDSNYATDAELLACAENVLDESVVAVSTQLTTWGELKPGEDGPSTSQARPSSPTEAIDSRGVVLEGWQTYWDEAPASAQALGMAAPNIKWLKHDETYGLFEPSSTYTNTKGETVERKLLKKKMEFHPPPLPTSMKGAVPNMLSFFATRAFFWRPVGVMKAKIRCPNSNCQAPPGEYLELKGFGSYARQVCGMRNYYTLLTEKLKCPHCEKTRQQDKENAQQYLWMAYSPKVLMKLAPAIRCMFPAILCGKRAIDRGVVPLLGDRLNSSSMSKVQRILQQGHDEWYVERRGLYQTLLYEAHTAEATPAQRGILPYVKAAGSYTPPLPKTPLPTPPVLRRAHLISEMERIPVYRASILSVTGEILCIDGTKKILKKIYGDGQGTLQYVTSVLNEWGQFLTTVVVASESEDCYRRLAKGLVARFLRAKAPPPKVLYADNNCCREKGPSMYETLFHDWVEEGTVVRLDIRHWLHRWDKAIIKQTHAKYPAFMSALAGAVLAYNRQDMMLLVQAVRNGNPDLYTDHSDEEMVPLLKPHQIRAYVRRVTRGVEETASVVEAIIAEFGGPAGLDIDGIHLYKTADAVQECWATASKHLSCMQDPPGIQLYVAVKDVVLNGVRLSKYKCRRGSNSLEGLHSHLYNAVPSKRCGIMPFQWNSRMDALRVAGGQGRQTTRTDAREVQLLNQQAEVLFGKEHLLEPNFVAPLPYPDKYNSPDEEELLGIEYAMCQSTDFTPVEYYAEKVEEEQSREVEESGEDGHVESEDESEDEGVDVSEEDHMDTVSKQHASLTRVEQVEEEESPALQDVMMARSHLHLPGLEAVQDLALLLLELADDTDHYLVSAKLRGMIVKATGALLDHDKTAAGFVKEYQSRWGYTLFGRCLGADTPENRAAQKTKFGWMRYAQAAQVTQETRLLYLVVKMLKNRPPASICLSPTKAVTSIKSQYKRIVDRVRDDPELSKLSIPLPNINAKSISNFLQKEEKRANYLATAVPRVKEHRRVLCDYPMPEAPALPASIPVPPRPQVQYDSLDHHAGERRGAKRRLEAKRPTVEGSRPIQPKPATYIPPRVAAAPVLLVVPAQPRAPSMLLPAPSTSYCQVSAGFRPVAPPPVLPSKPVKPHRSLKPCGACQVPNCGGQRKRYTPHKDKVAGNQSGCETPICQRSGIQDGGLRLSPVEARHIFGRYLAQKVTLLFGGASLHTAYHMGKDHTS</sequence>
<feature type="compositionally biased region" description="Polar residues" evidence="6">
    <location>
        <begin position="1247"/>
        <end position="1258"/>
    </location>
</feature>
<reference evidence="8" key="1">
    <citation type="journal article" date="2008" name="Nature">
        <title>The amphioxus genome and the evolution of the chordate karyotype.</title>
        <authorList>
            <consortium name="US DOE Joint Genome Institute (JGI-PGF)"/>
            <person name="Putnam N.H."/>
            <person name="Butts T."/>
            <person name="Ferrier D.E.K."/>
            <person name="Furlong R.F."/>
            <person name="Hellsten U."/>
            <person name="Kawashima T."/>
            <person name="Robinson-Rechavi M."/>
            <person name="Shoguchi E."/>
            <person name="Terry A."/>
            <person name="Yu J.-K."/>
            <person name="Benito-Gutierrez E.L."/>
            <person name="Dubchak I."/>
            <person name="Garcia-Fernandez J."/>
            <person name="Gibson-Brown J.J."/>
            <person name="Grigoriev I.V."/>
            <person name="Horton A.C."/>
            <person name="de Jong P.J."/>
            <person name="Jurka J."/>
            <person name="Kapitonov V.V."/>
            <person name="Kohara Y."/>
            <person name="Kuroki Y."/>
            <person name="Lindquist E."/>
            <person name="Lucas S."/>
            <person name="Osoegawa K."/>
            <person name="Pennacchio L.A."/>
            <person name="Salamov A.A."/>
            <person name="Satou Y."/>
            <person name="Sauka-Spengler T."/>
            <person name="Schmutz J."/>
            <person name="Shin-I T."/>
            <person name="Toyoda A."/>
            <person name="Bronner-Fraser M."/>
            <person name="Fujiyama A."/>
            <person name="Holland L.Z."/>
            <person name="Holland P.W.H."/>
            <person name="Satoh N."/>
            <person name="Rokhsar D.S."/>
        </authorList>
    </citation>
    <scope>NUCLEOTIDE SEQUENCE [LARGE SCALE GENOMIC DNA]</scope>
    <source>
        <strain evidence="8">S238N-H82</strain>
        <tissue evidence="8">Testes</tissue>
    </source>
</reference>
<dbReference type="SMART" id="SM00355">
    <property type="entry name" value="ZnF_C2H2"/>
    <property type="match status" value="2"/>
</dbReference>
<dbReference type="InterPro" id="IPR036236">
    <property type="entry name" value="Znf_C2H2_sf"/>
</dbReference>
<feature type="compositionally biased region" description="Basic and acidic residues" evidence="6">
    <location>
        <begin position="861"/>
        <end position="883"/>
    </location>
</feature>
<feature type="domain" description="C2H2-type" evidence="7">
    <location>
        <begin position="1038"/>
        <end position="1065"/>
    </location>
</feature>
<dbReference type="PROSITE" id="PS50157">
    <property type="entry name" value="ZINC_FINGER_C2H2_2"/>
    <property type="match status" value="2"/>
</dbReference>
<evidence type="ECO:0000256" key="1">
    <source>
        <dbReference type="ARBA" id="ARBA00022723"/>
    </source>
</evidence>
<dbReference type="FunFam" id="3.30.160.60:FF:000110">
    <property type="entry name" value="Zinc finger protein-like"/>
    <property type="match status" value="1"/>
</dbReference>
<name>C3YCS0_BRAFL</name>
<dbReference type="PANTHER" id="PTHR47773:SF1">
    <property type="entry name" value="C2H2-TYPE DOMAIN-CONTAINING PROTEIN"/>
    <property type="match status" value="1"/>
</dbReference>
<feature type="compositionally biased region" description="Basic and acidic residues" evidence="6">
    <location>
        <begin position="1942"/>
        <end position="1960"/>
    </location>
</feature>
<feature type="compositionally biased region" description="Basic and acidic residues" evidence="6">
    <location>
        <begin position="604"/>
        <end position="621"/>
    </location>
</feature>
<feature type="compositionally biased region" description="Acidic residues" evidence="6">
    <location>
        <begin position="1961"/>
        <end position="1977"/>
    </location>
</feature>
<feature type="compositionally biased region" description="Acidic residues" evidence="6">
    <location>
        <begin position="61"/>
        <end position="71"/>
    </location>
</feature>
<evidence type="ECO:0000256" key="2">
    <source>
        <dbReference type="ARBA" id="ARBA00022737"/>
    </source>
</evidence>
<feature type="region of interest" description="Disordered" evidence="6">
    <location>
        <begin position="1238"/>
        <end position="1261"/>
    </location>
</feature>
<feature type="region of interest" description="Disordered" evidence="6">
    <location>
        <begin position="604"/>
        <end position="661"/>
    </location>
</feature>
<dbReference type="Pfam" id="PF00096">
    <property type="entry name" value="zf-C2H2"/>
    <property type="match status" value="2"/>
</dbReference>
<feature type="region of interest" description="Disordered" evidence="6">
    <location>
        <begin position="1942"/>
        <end position="1992"/>
    </location>
</feature>
<dbReference type="InterPro" id="IPR046616">
    <property type="entry name" value="DUF6729"/>
</dbReference>
<feature type="domain" description="C2H2-type" evidence="7">
    <location>
        <begin position="1011"/>
        <end position="1038"/>
    </location>
</feature>
<gene>
    <name evidence="8" type="ORF">BRAFLDRAFT_90820</name>
</gene>
<keyword evidence="1" id="KW-0479">Metal-binding</keyword>
<evidence type="ECO:0000313" key="8">
    <source>
        <dbReference type="EMBL" id="EEN61871.1"/>
    </source>
</evidence>
<accession>C3YCS0</accession>
<dbReference type="InParanoid" id="C3YCS0"/>
<proteinExistence type="predicted"/>
<evidence type="ECO:0000259" key="7">
    <source>
        <dbReference type="PROSITE" id="PS50157"/>
    </source>
</evidence>
<keyword evidence="3 5" id="KW-0863">Zinc-finger</keyword>
<dbReference type="PROSITE" id="PS00028">
    <property type="entry name" value="ZINC_FINGER_C2H2_1"/>
    <property type="match status" value="2"/>
</dbReference>
<evidence type="ECO:0000256" key="5">
    <source>
        <dbReference type="PROSITE-ProRule" id="PRU00042"/>
    </source>
</evidence>
<dbReference type="GO" id="GO:0008270">
    <property type="term" value="F:zinc ion binding"/>
    <property type="evidence" value="ECO:0007669"/>
    <property type="project" value="UniProtKB-KW"/>
</dbReference>
<keyword evidence="2" id="KW-0677">Repeat</keyword>
<organism>
    <name type="scientific">Branchiostoma floridae</name>
    <name type="common">Florida lancelet</name>
    <name type="synonym">Amphioxus</name>
    <dbReference type="NCBI Taxonomy" id="7739"/>
    <lineage>
        <taxon>Eukaryota</taxon>
        <taxon>Metazoa</taxon>
        <taxon>Chordata</taxon>
        <taxon>Cephalochordata</taxon>
        <taxon>Leptocardii</taxon>
        <taxon>Amphioxiformes</taxon>
        <taxon>Branchiostomatidae</taxon>
        <taxon>Branchiostoma</taxon>
    </lineage>
</organism>
<dbReference type="InterPro" id="IPR013087">
    <property type="entry name" value="Znf_C2H2_type"/>
</dbReference>
<dbReference type="Gene3D" id="3.30.160.60">
    <property type="entry name" value="Classic Zinc Finger"/>
    <property type="match status" value="2"/>
</dbReference>
<protein>
    <recommendedName>
        <fullName evidence="7">C2H2-type domain-containing protein</fullName>
    </recommendedName>
</protein>
<feature type="compositionally biased region" description="Acidic residues" evidence="6">
    <location>
        <begin position="622"/>
        <end position="638"/>
    </location>
</feature>
<evidence type="ECO:0000256" key="3">
    <source>
        <dbReference type="ARBA" id="ARBA00022771"/>
    </source>
</evidence>
<evidence type="ECO:0000256" key="4">
    <source>
        <dbReference type="ARBA" id="ARBA00022833"/>
    </source>
</evidence>
<dbReference type="EMBL" id="GG666502">
    <property type="protein sequence ID" value="EEN61871.1"/>
    <property type="molecule type" value="Genomic_DNA"/>
</dbReference>
<dbReference type="SUPFAM" id="SSF57667">
    <property type="entry name" value="beta-beta-alpha zinc fingers"/>
    <property type="match status" value="1"/>
</dbReference>
<dbReference type="Pfam" id="PF20499">
    <property type="entry name" value="DUF6729"/>
    <property type="match status" value="2"/>
</dbReference>
<feature type="region of interest" description="Disordered" evidence="6">
    <location>
        <begin position="54"/>
        <end position="76"/>
    </location>
</feature>
<dbReference type="eggNOG" id="ENOG502QTNY">
    <property type="taxonomic scope" value="Eukaryota"/>
</dbReference>
<feature type="region of interest" description="Disordered" evidence="6">
    <location>
        <begin position="861"/>
        <end position="893"/>
    </location>
</feature>
<feature type="compositionally biased region" description="Basic and acidic residues" evidence="6">
    <location>
        <begin position="2229"/>
        <end position="2248"/>
    </location>
</feature>
<keyword evidence="4" id="KW-0862">Zinc</keyword>
<dbReference type="PANTHER" id="PTHR47773">
    <property type="entry name" value="SI:DKEY-9I5.2-RELATED"/>
    <property type="match status" value="1"/>
</dbReference>
<feature type="region of interest" description="Disordered" evidence="6">
    <location>
        <begin position="2229"/>
        <end position="2262"/>
    </location>
</feature>